<dbReference type="EMBL" id="UINC01006487">
    <property type="protein sequence ID" value="SVA27815.1"/>
    <property type="molecule type" value="Genomic_DNA"/>
</dbReference>
<feature type="transmembrane region" description="Helical" evidence="6">
    <location>
        <begin position="97"/>
        <end position="115"/>
    </location>
</feature>
<evidence type="ECO:0000256" key="6">
    <source>
        <dbReference type="SAM" id="Phobius"/>
    </source>
</evidence>
<organism evidence="7">
    <name type="scientific">marine metagenome</name>
    <dbReference type="NCBI Taxonomy" id="408172"/>
    <lineage>
        <taxon>unclassified sequences</taxon>
        <taxon>metagenomes</taxon>
        <taxon>ecological metagenomes</taxon>
    </lineage>
</organism>
<keyword evidence="2" id="KW-1003">Cell membrane</keyword>
<dbReference type="PANTHER" id="PTHR32196">
    <property type="entry name" value="ABC TRANSPORTER PERMEASE PROTEIN YPHD-RELATED-RELATED"/>
    <property type="match status" value="1"/>
</dbReference>
<feature type="transmembrane region" description="Helical" evidence="6">
    <location>
        <begin position="269"/>
        <end position="287"/>
    </location>
</feature>
<evidence type="ECO:0000256" key="4">
    <source>
        <dbReference type="ARBA" id="ARBA00022989"/>
    </source>
</evidence>
<dbReference type="Pfam" id="PF02653">
    <property type="entry name" value="BPD_transp_2"/>
    <property type="match status" value="1"/>
</dbReference>
<gene>
    <name evidence="7" type="ORF">METZ01_LOCUS80669</name>
</gene>
<evidence type="ECO:0000256" key="3">
    <source>
        <dbReference type="ARBA" id="ARBA00022692"/>
    </source>
</evidence>
<evidence type="ECO:0000256" key="1">
    <source>
        <dbReference type="ARBA" id="ARBA00004651"/>
    </source>
</evidence>
<dbReference type="InterPro" id="IPR001851">
    <property type="entry name" value="ABC_transp_permease"/>
</dbReference>
<feature type="transmembrane region" description="Helical" evidence="6">
    <location>
        <begin position="160"/>
        <end position="181"/>
    </location>
</feature>
<feature type="transmembrane region" description="Helical" evidence="6">
    <location>
        <begin position="242"/>
        <end position="262"/>
    </location>
</feature>
<evidence type="ECO:0000256" key="5">
    <source>
        <dbReference type="ARBA" id="ARBA00023136"/>
    </source>
</evidence>
<dbReference type="GO" id="GO:0022857">
    <property type="term" value="F:transmembrane transporter activity"/>
    <property type="evidence" value="ECO:0007669"/>
    <property type="project" value="InterPro"/>
</dbReference>
<name>A0A381UI17_9ZZZZ</name>
<feature type="transmembrane region" description="Helical" evidence="6">
    <location>
        <begin position="293"/>
        <end position="312"/>
    </location>
</feature>
<proteinExistence type="predicted"/>
<keyword evidence="4 6" id="KW-1133">Transmembrane helix</keyword>
<feature type="transmembrane region" description="Helical" evidence="6">
    <location>
        <begin position="212"/>
        <end position="230"/>
    </location>
</feature>
<accession>A0A381UI17</accession>
<dbReference type="CDD" id="cd06579">
    <property type="entry name" value="TM_PBP1_transp_AraH_like"/>
    <property type="match status" value="1"/>
</dbReference>
<evidence type="ECO:0000313" key="7">
    <source>
        <dbReference type="EMBL" id="SVA27815.1"/>
    </source>
</evidence>
<keyword evidence="3 6" id="KW-0812">Transmembrane</keyword>
<reference evidence="7" key="1">
    <citation type="submission" date="2018-05" db="EMBL/GenBank/DDBJ databases">
        <authorList>
            <person name="Lanie J.A."/>
            <person name="Ng W.-L."/>
            <person name="Kazmierczak K.M."/>
            <person name="Andrzejewski T.M."/>
            <person name="Davidsen T.M."/>
            <person name="Wayne K.J."/>
            <person name="Tettelin H."/>
            <person name="Glass J.I."/>
            <person name="Rusch D."/>
            <person name="Podicherti R."/>
            <person name="Tsui H.-C.T."/>
            <person name="Winkler M.E."/>
        </authorList>
    </citation>
    <scope>NUCLEOTIDE SEQUENCE</scope>
</reference>
<sequence length="319" mass="34329">MKKFFNYLYHKQEIAILIPFLLLTLFFYSRNYAMLDPITISSILRTIAFPALISMGMVQLMIAGEIDLSTAAVMSFCAVLSAKLIKDFNFEVPEAVIIALLCSLLIGCVNAFLTVKIGIFSVIATIGTGFVVRGLSYSFTNGVPIYPMPESFALLGSLRPLNISFTFFLMLAVAFFVQLLLTSTKWGTAIYATGSNRQAAEVSGINTFKVKLICFMATSFLSGCAGLLTMSQLPGTPGDPIIGLNLELDILAGVIVGGVSLYGGRGSAIGSLIGVAFIQIVRSGLVIGHFNPYLQLPALGLLLMLAVAWDVIRHKKNVA</sequence>
<feature type="transmembrane region" description="Helical" evidence="6">
    <location>
        <begin position="12"/>
        <end position="30"/>
    </location>
</feature>
<comment type="subcellular location">
    <subcellularLocation>
        <location evidence="1">Cell membrane</location>
        <topology evidence="1">Multi-pass membrane protein</topology>
    </subcellularLocation>
</comment>
<feature type="transmembrane region" description="Helical" evidence="6">
    <location>
        <begin position="122"/>
        <end position="140"/>
    </location>
</feature>
<keyword evidence="5 6" id="KW-0472">Membrane</keyword>
<protein>
    <submittedName>
        <fullName evidence="7">Uncharacterized protein</fullName>
    </submittedName>
</protein>
<feature type="transmembrane region" description="Helical" evidence="6">
    <location>
        <begin position="42"/>
        <end position="61"/>
    </location>
</feature>
<dbReference type="GO" id="GO:0005886">
    <property type="term" value="C:plasma membrane"/>
    <property type="evidence" value="ECO:0007669"/>
    <property type="project" value="UniProtKB-SubCell"/>
</dbReference>
<evidence type="ECO:0000256" key="2">
    <source>
        <dbReference type="ARBA" id="ARBA00022475"/>
    </source>
</evidence>
<dbReference type="AlphaFoldDB" id="A0A381UI17"/>